<dbReference type="GO" id="GO:0005634">
    <property type="term" value="C:nucleus"/>
    <property type="evidence" value="ECO:0007669"/>
    <property type="project" value="UniProtKB-SubCell"/>
</dbReference>
<proteinExistence type="inferred from homology"/>
<dbReference type="Proteomes" id="UP001152795">
    <property type="component" value="Unassembled WGS sequence"/>
</dbReference>
<protein>
    <recommendedName>
        <fullName evidence="5">Microtubule-associated protein Jupiter</fullName>
    </recommendedName>
</protein>
<keyword evidence="11" id="KW-1185">Reference proteome</keyword>
<feature type="compositionally biased region" description="Gly residues" evidence="9">
    <location>
        <begin position="101"/>
        <end position="110"/>
    </location>
</feature>
<feature type="region of interest" description="Disordered" evidence="9">
    <location>
        <begin position="82"/>
        <end position="110"/>
    </location>
</feature>
<dbReference type="PANTHER" id="PTHR34930">
    <property type="entry name" value="GEO05313P1"/>
    <property type="match status" value="1"/>
</dbReference>
<evidence type="ECO:0000256" key="2">
    <source>
        <dbReference type="ARBA" id="ARBA00004123"/>
    </source>
</evidence>
<name>A0A6S7FW81_PARCT</name>
<evidence type="ECO:0000256" key="5">
    <source>
        <dbReference type="ARBA" id="ARBA00021471"/>
    </source>
</evidence>
<dbReference type="OrthoDB" id="10071234at2759"/>
<dbReference type="PANTHER" id="PTHR34930:SF2">
    <property type="entry name" value="MICROTUBULE-ASSOCIATED PROTEIN JUPITER"/>
    <property type="match status" value="1"/>
</dbReference>
<comment type="caution">
    <text evidence="10">The sequence shown here is derived from an EMBL/GenBank/DDBJ whole genome shotgun (WGS) entry which is preliminary data.</text>
</comment>
<evidence type="ECO:0000256" key="1">
    <source>
        <dbReference type="ARBA" id="ARBA00003805"/>
    </source>
</evidence>
<sequence>MTTVRTFCGAESVERSTSRVLAPPGGKSNINLFGGADSSNETSKPVNTCQAARQQSHVFESAQSNVKVNPCQAKRQESHVFDKPAGEQGSMHTSSKVLKAPGGGSSITFG</sequence>
<reference evidence="10" key="1">
    <citation type="submission" date="2020-04" db="EMBL/GenBank/DDBJ databases">
        <authorList>
            <person name="Alioto T."/>
            <person name="Alioto T."/>
            <person name="Gomez Garrido J."/>
        </authorList>
    </citation>
    <scope>NUCLEOTIDE SEQUENCE</scope>
    <source>
        <strain evidence="10">A484AB</strain>
    </source>
</reference>
<dbReference type="GO" id="GO:0005737">
    <property type="term" value="C:cytoplasm"/>
    <property type="evidence" value="ECO:0007669"/>
    <property type="project" value="UniProtKB-SubCell"/>
</dbReference>
<gene>
    <name evidence="10" type="ORF">PACLA_8A012413</name>
</gene>
<evidence type="ECO:0000256" key="9">
    <source>
        <dbReference type="SAM" id="MobiDB-lite"/>
    </source>
</evidence>
<keyword evidence="8" id="KW-0539">Nucleus</keyword>
<keyword evidence="6" id="KW-0963">Cytoplasm</keyword>
<dbReference type="AlphaFoldDB" id="A0A6S7FW81"/>
<evidence type="ECO:0000256" key="8">
    <source>
        <dbReference type="ARBA" id="ARBA00023242"/>
    </source>
</evidence>
<evidence type="ECO:0000256" key="7">
    <source>
        <dbReference type="ARBA" id="ARBA00022553"/>
    </source>
</evidence>
<evidence type="ECO:0000256" key="3">
    <source>
        <dbReference type="ARBA" id="ARBA00004496"/>
    </source>
</evidence>
<evidence type="ECO:0000256" key="6">
    <source>
        <dbReference type="ARBA" id="ARBA00022490"/>
    </source>
</evidence>
<evidence type="ECO:0000313" key="10">
    <source>
        <dbReference type="EMBL" id="CAB3980066.1"/>
    </source>
</evidence>
<evidence type="ECO:0000313" key="11">
    <source>
        <dbReference type="Proteomes" id="UP001152795"/>
    </source>
</evidence>
<evidence type="ECO:0000256" key="4">
    <source>
        <dbReference type="ARBA" id="ARBA00005344"/>
    </source>
</evidence>
<accession>A0A6S7FW81</accession>
<dbReference type="InterPro" id="IPR033335">
    <property type="entry name" value="JUPITER"/>
</dbReference>
<comment type="similarity">
    <text evidence="4">Belongs to the MAP Jupiter family.</text>
</comment>
<keyword evidence="7" id="KW-0597">Phosphoprotein</keyword>
<comment type="function">
    <text evidence="1">Binds to all microtubule populations.</text>
</comment>
<comment type="subcellular location">
    <subcellularLocation>
        <location evidence="3">Cytoplasm</location>
    </subcellularLocation>
    <subcellularLocation>
        <location evidence="2">Nucleus</location>
    </subcellularLocation>
</comment>
<dbReference type="EMBL" id="CACRXK020000254">
    <property type="protein sequence ID" value="CAB3980066.1"/>
    <property type="molecule type" value="Genomic_DNA"/>
</dbReference>
<organism evidence="10 11">
    <name type="scientific">Paramuricea clavata</name>
    <name type="common">Red gorgonian</name>
    <name type="synonym">Violescent sea-whip</name>
    <dbReference type="NCBI Taxonomy" id="317549"/>
    <lineage>
        <taxon>Eukaryota</taxon>
        <taxon>Metazoa</taxon>
        <taxon>Cnidaria</taxon>
        <taxon>Anthozoa</taxon>
        <taxon>Octocorallia</taxon>
        <taxon>Malacalcyonacea</taxon>
        <taxon>Plexauridae</taxon>
        <taxon>Paramuricea</taxon>
    </lineage>
</organism>